<dbReference type="SUPFAM" id="SSF81301">
    <property type="entry name" value="Nucleotidyltransferase"/>
    <property type="match status" value="1"/>
</dbReference>
<evidence type="ECO:0000313" key="3">
    <source>
        <dbReference type="EMBL" id="ENZ38106.1"/>
    </source>
</evidence>
<protein>
    <recommendedName>
        <fullName evidence="2">RelA/SpoT domain-containing protein</fullName>
    </recommendedName>
</protein>
<dbReference type="RefSeq" id="WP_002572398.1">
    <property type="nucleotide sequence ID" value="NZ_KB851154.1"/>
</dbReference>
<comment type="pathway">
    <text evidence="1">Purine metabolism; ppGpp biosynthesis; ppGpp from GTP: step 1/2.</text>
</comment>
<reference evidence="3 4" key="1">
    <citation type="submission" date="2013-01" db="EMBL/GenBank/DDBJ databases">
        <title>The Genome Sequence of Clostridium bolteae 90B8.</title>
        <authorList>
            <consortium name="The Broad Institute Genome Sequencing Platform"/>
            <person name="Earl A."/>
            <person name="Ward D."/>
            <person name="Feldgarden M."/>
            <person name="Gevers D."/>
            <person name="Courvalin P."/>
            <person name="Lambert T."/>
            <person name="Walker B."/>
            <person name="Young S.K."/>
            <person name="Zeng Q."/>
            <person name="Gargeya S."/>
            <person name="Fitzgerald M."/>
            <person name="Haas B."/>
            <person name="Abouelleil A."/>
            <person name="Alvarado L."/>
            <person name="Arachchi H.M."/>
            <person name="Berlin A.M."/>
            <person name="Chapman S.B."/>
            <person name="Dewar J."/>
            <person name="Goldberg J."/>
            <person name="Griggs A."/>
            <person name="Gujja S."/>
            <person name="Hansen M."/>
            <person name="Howarth C."/>
            <person name="Imamovic A."/>
            <person name="Larimer J."/>
            <person name="McCowan C."/>
            <person name="Murphy C."/>
            <person name="Neiman D."/>
            <person name="Pearson M."/>
            <person name="Priest M."/>
            <person name="Roberts A."/>
            <person name="Saif S."/>
            <person name="Shea T."/>
            <person name="Sisk P."/>
            <person name="Sykes S."/>
            <person name="Wortman J."/>
            <person name="Nusbaum C."/>
            <person name="Birren B."/>
        </authorList>
    </citation>
    <scope>NUCLEOTIDE SEQUENCE [LARGE SCALE GENOMIC DNA]</scope>
    <source>
        <strain evidence="3 4">90B8</strain>
    </source>
</reference>
<evidence type="ECO:0000259" key="2">
    <source>
        <dbReference type="SMART" id="SM00954"/>
    </source>
</evidence>
<sequence>MQKTDIYDIIIQNLTKEWENSMNNQLSIEKWETPKYSKKEINNAGKTIAIPTIEPEERYAALEIVNNWRSAHAYPLQVIASNLRLRNPNAIVVQRLKRLESIIGKLERFPDMNLYRMQDLGGCRVIVDTIEQVYDALNKYKSSRIRHIIKREDDYIQSPKKSGYRSYHIVYQFHSDTKETYNKNMFIEIQFRTKLQHTWATAVEMMGIYTKSQLKASLGDEDILRFFVLVSSVFAKMEGTPIAPNTIDDFNTLISEIREIDKRLYIVSRLSALSVAINHVNENTKIKKNGYYVLQLNYKKKLLKINSFLKSQVELATNVYNKIEEINNPNLDVVLVSATSFDTLKAAYPNYFTDISGFVDMMRRILA</sequence>
<dbReference type="InterPro" id="IPR052366">
    <property type="entry name" value="GTP_Pyrophosphokinase"/>
</dbReference>
<dbReference type="UniPathway" id="UPA00908">
    <property type="reaction ID" value="UER00884"/>
</dbReference>
<accession>N9ZE17</accession>
<feature type="domain" description="RelA/SpoT" evidence="2">
    <location>
        <begin position="94"/>
        <end position="214"/>
    </location>
</feature>
<dbReference type="HOGENOM" id="CLU_061357_0_0_9"/>
<dbReference type="PANTHER" id="PTHR47837:SF1">
    <property type="entry name" value="GTP PYROPHOSPHOKINASE YJBM"/>
    <property type="match status" value="1"/>
</dbReference>
<organism evidence="3 4">
    <name type="scientific">Enterocloster bolteae 90B8</name>
    <dbReference type="NCBI Taxonomy" id="997897"/>
    <lineage>
        <taxon>Bacteria</taxon>
        <taxon>Bacillati</taxon>
        <taxon>Bacillota</taxon>
        <taxon>Clostridia</taxon>
        <taxon>Lachnospirales</taxon>
        <taxon>Lachnospiraceae</taxon>
        <taxon>Enterocloster</taxon>
    </lineage>
</organism>
<evidence type="ECO:0000313" key="4">
    <source>
        <dbReference type="Proteomes" id="UP000013041"/>
    </source>
</evidence>
<evidence type="ECO:0000256" key="1">
    <source>
        <dbReference type="ARBA" id="ARBA00004976"/>
    </source>
</evidence>
<dbReference type="Pfam" id="PF04607">
    <property type="entry name" value="RelA_SpoT"/>
    <property type="match status" value="1"/>
</dbReference>
<dbReference type="PANTHER" id="PTHR47837">
    <property type="entry name" value="GTP PYROPHOSPHOKINASE YJBM"/>
    <property type="match status" value="1"/>
</dbReference>
<dbReference type="EMBL" id="AGYG01000019">
    <property type="protein sequence ID" value="ENZ38106.1"/>
    <property type="molecule type" value="Genomic_DNA"/>
</dbReference>
<dbReference type="Proteomes" id="UP000013041">
    <property type="component" value="Unassembled WGS sequence"/>
</dbReference>
<dbReference type="SMART" id="SM00954">
    <property type="entry name" value="RelA_SpoT"/>
    <property type="match status" value="1"/>
</dbReference>
<dbReference type="Gene3D" id="3.30.460.10">
    <property type="entry name" value="Beta Polymerase, domain 2"/>
    <property type="match status" value="1"/>
</dbReference>
<name>N9ZE17_9FIRM</name>
<dbReference type="CDD" id="cd05399">
    <property type="entry name" value="NT_Rel-Spo_like"/>
    <property type="match status" value="1"/>
</dbReference>
<gene>
    <name evidence="3" type="ORF">HMPREF1097_02688</name>
</gene>
<dbReference type="GO" id="GO:0015970">
    <property type="term" value="P:guanosine tetraphosphate biosynthetic process"/>
    <property type="evidence" value="ECO:0007669"/>
    <property type="project" value="UniProtKB-UniPathway"/>
</dbReference>
<dbReference type="AlphaFoldDB" id="N9ZE17"/>
<dbReference type="InterPro" id="IPR007685">
    <property type="entry name" value="RelA_SpoT"/>
</dbReference>
<dbReference type="InterPro" id="IPR043519">
    <property type="entry name" value="NT_sf"/>
</dbReference>
<proteinExistence type="predicted"/>
<dbReference type="PATRIC" id="fig|997897.5.peg.2848"/>
<comment type="caution">
    <text evidence="3">The sequence shown here is derived from an EMBL/GenBank/DDBJ whole genome shotgun (WGS) entry which is preliminary data.</text>
</comment>